<dbReference type="AlphaFoldDB" id="A0A921YV60"/>
<dbReference type="InterPro" id="IPR020901">
    <property type="entry name" value="Prtase_inh_Kunz-CS"/>
</dbReference>
<dbReference type="InterPro" id="IPR002223">
    <property type="entry name" value="Kunitz_BPTI"/>
</dbReference>
<comment type="caution">
    <text evidence="8">The sequence shown here is derived from an EMBL/GenBank/DDBJ whole genome shotgun (WGS) entry which is preliminary data.</text>
</comment>
<feature type="domain" description="BPTI/Kunitz inhibitor" evidence="7">
    <location>
        <begin position="79"/>
        <end position="129"/>
    </location>
</feature>
<dbReference type="SMART" id="SM00131">
    <property type="entry name" value="KU"/>
    <property type="match status" value="2"/>
</dbReference>
<dbReference type="InterPro" id="IPR050098">
    <property type="entry name" value="TFPI/VKTCI-like"/>
</dbReference>
<evidence type="ECO:0000313" key="9">
    <source>
        <dbReference type="Proteomes" id="UP000791440"/>
    </source>
</evidence>
<reference evidence="8" key="2">
    <citation type="submission" date="2020-12" db="EMBL/GenBank/DDBJ databases">
        <authorList>
            <person name="Kanost M."/>
        </authorList>
    </citation>
    <scope>NUCLEOTIDE SEQUENCE</scope>
</reference>
<feature type="domain" description="BPTI/Kunitz inhibitor" evidence="7">
    <location>
        <begin position="27"/>
        <end position="61"/>
    </location>
</feature>
<dbReference type="EMBL" id="JH668333">
    <property type="protein sequence ID" value="KAG6446536.1"/>
    <property type="molecule type" value="Genomic_DNA"/>
</dbReference>
<protein>
    <recommendedName>
        <fullName evidence="7">BPTI/Kunitz inhibitor domain-containing protein</fullName>
    </recommendedName>
</protein>
<evidence type="ECO:0000256" key="2">
    <source>
        <dbReference type="ARBA" id="ARBA00022525"/>
    </source>
</evidence>
<dbReference type="CDD" id="cd00109">
    <property type="entry name" value="Kunitz-type"/>
    <property type="match status" value="2"/>
</dbReference>
<dbReference type="PANTHER" id="PTHR10083:SF217">
    <property type="entry name" value="BOOPHILIN-H2"/>
    <property type="match status" value="1"/>
</dbReference>
<dbReference type="Pfam" id="PF00014">
    <property type="entry name" value="Kunitz_BPTI"/>
    <property type="match status" value="2"/>
</dbReference>
<keyword evidence="9" id="KW-1185">Reference proteome</keyword>
<proteinExistence type="predicted"/>
<organism evidence="8 9">
    <name type="scientific">Manduca sexta</name>
    <name type="common">Tobacco hawkmoth</name>
    <name type="synonym">Tobacco hornworm</name>
    <dbReference type="NCBI Taxonomy" id="7130"/>
    <lineage>
        <taxon>Eukaryota</taxon>
        <taxon>Metazoa</taxon>
        <taxon>Ecdysozoa</taxon>
        <taxon>Arthropoda</taxon>
        <taxon>Hexapoda</taxon>
        <taxon>Insecta</taxon>
        <taxon>Pterygota</taxon>
        <taxon>Neoptera</taxon>
        <taxon>Endopterygota</taxon>
        <taxon>Lepidoptera</taxon>
        <taxon>Glossata</taxon>
        <taxon>Ditrysia</taxon>
        <taxon>Bombycoidea</taxon>
        <taxon>Sphingidae</taxon>
        <taxon>Sphinginae</taxon>
        <taxon>Sphingini</taxon>
        <taxon>Manduca</taxon>
    </lineage>
</organism>
<dbReference type="Proteomes" id="UP000791440">
    <property type="component" value="Unassembled WGS sequence"/>
</dbReference>
<accession>A0A921YV60</accession>
<evidence type="ECO:0000256" key="4">
    <source>
        <dbReference type="ARBA" id="ARBA00022690"/>
    </source>
</evidence>
<sequence length="136" mass="15569">MPAAWLTGEGVFLETKSLETGMTGVIFYYDVKMEDCKTFTFGLCGKSKNHFETRNECRDRCQEIGLHEARANVSEKIYCRYQPDFGDCNNYHPMFYFDITQRFCRGFSYSGCGGNLNRFPNAQICTAVCAGAVEYY</sequence>
<dbReference type="PROSITE" id="PS00280">
    <property type="entry name" value="BPTI_KUNITZ_1"/>
    <property type="match status" value="1"/>
</dbReference>
<evidence type="ECO:0000256" key="6">
    <source>
        <dbReference type="ARBA" id="ARBA00023157"/>
    </source>
</evidence>
<evidence type="ECO:0000313" key="8">
    <source>
        <dbReference type="EMBL" id="KAG6446536.1"/>
    </source>
</evidence>
<keyword evidence="5" id="KW-0722">Serine protease inhibitor</keyword>
<evidence type="ECO:0000256" key="1">
    <source>
        <dbReference type="ARBA" id="ARBA00004613"/>
    </source>
</evidence>
<dbReference type="PROSITE" id="PS50279">
    <property type="entry name" value="BPTI_KUNITZ_2"/>
    <property type="match status" value="2"/>
</dbReference>
<dbReference type="GO" id="GO:0005615">
    <property type="term" value="C:extracellular space"/>
    <property type="evidence" value="ECO:0007669"/>
    <property type="project" value="TreeGrafter"/>
</dbReference>
<dbReference type="PANTHER" id="PTHR10083">
    <property type="entry name" value="KUNITZ-TYPE PROTEASE INHIBITOR-RELATED"/>
    <property type="match status" value="1"/>
</dbReference>
<keyword evidence="4" id="KW-0646">Protease inhibitor</keyword>
<keyword evidence="2" id="KW-0964">Secreted</keyword>
<reference evidence="8" key="1">
    <citation type="journal article" date="2016" name="Insect Biochem. Mol. Biol.">
        <title>Multifaceted biological insights from a draft genome sequence of the tobacco hornworm moth, Manduca sexta.</title>
        <authorList>
            <person name="Kanost M.R."/>
            <person name="Arrese E.L."/>
            <person name="Cao X."/>
            <person name="Chen Y.R."/>
            <person name="Chellapilla S."/>
            <person name="Goldsmith M.R."/>
            <person name="Grosse-Wilde E."/>
            <person name="Heckel D.G."/>
            <person name="Herndon N."/>
            <person name="Jiang H."/>
            <person name="Papanicolaou A."/>
            <person name="Qu J."/>
            <person name="Soulages J.L."/>
            <person name="Vogel H."/>
            <person name="Walters J."/>
            <person name="Waterhouse R.M."/>
            <person name="Ahn S.J."/>
            <person name="Almeida F.C."/>
            <person name="An C."/>
            <person name="Aqrawi P."/>
            <person name="Bretschneider A."/>
            <person name="Bryant W.B."/>
            <person name="Bucks S."/>
            <person name="Chao H."/>
            <person name="Chevignon G."/>
            <person name="Christen J.M."/>
            <person name="Clarke D.F."/>
            <person name="Dittmer N.T."/>
            <person name="Ferguson L.C.F."/>
            <person name="Garavelou S."/>
            <person name="Gordon K.H.J."/>
            <person name="Gunaratna R.T."/>
            <person name="Han Y."/>
            <person name="Hauser F."/>
            <person name="He Y."/>
            <person name="Heidel-Fischer H."/>
            <person name="Hirsh A."/>
            <person name="Hu Y."/>
            <person name="Jiang H."/>
            <person name="Kalra D."/>
            <person name="Klinner C."/>
            <person name="Konig C."/>
            <person name="Kovar C."/>
            <person name="Kroll A.R."/>
            <person name="Kuwar S.S."/>
            <person name="Lee S.L."/>
            <person name="Lehman R."/>
            <person name="Li K."/>
            <person name="Li Z."/>
            <person name="Liang H."/>
            <person name="Lovelace S."/>
            <person name="Lu Z."/>
            <person name="Mansfield J.H."/>
            <person name="McCulloch K.J."/>
            <person name="Mathew T."/>
            <person name="Morton B."/>
            <person name="Muzny D.M."/>
            <person name="Neunemann D."/>
            <person name="Ongeri F."/>
            <person name="Pauchet Y."/>
            <person name="Pu L.L."/>
            <person name="Pyrousis I."/>
            <person name="Rao X.J."/>
            <person name="Redding A."/>
            <person name="Roesel C."/>
            <person name="Sanchez-Gracia A."/>
            <person name="Schaack S."/>
            <person name="Shukla A."/>
            <person name="Tetreau G."/>
            <person name="Wang Y."/>
            <person name="Xiong G.H."/>
            <person name="Traut W."/>
            <person name="Walsh T.K."/>
            <person name="Worley K.C."/>
            <person name="Wu D."/>
            <person name="Wu W."/>
            <person name="Wu Y.Q."/>
            <person name="Zhang X."/>
            <person name="Zou Z."/>
            <person name="Zucker H."/>
            <person name="Briscoe A.D."/>
            <person name="Burmester T."/>
            <person name="Clem R.J."/>
            <person name="Feyereisen R."/>
            <person name="Grimmelikhuijzen C.J.P."/>
            <person name="Hamodrakas S.J."/>
            <person name="Hansson B.S."/>
            <person name="Huguet E."/>
            <person name="Jermiin L.S."/>
            <person name="Lan Q."/>
            <person name="Lehman H.K."/>
            <person name="Lorenzen M."/>
            <person name="Merzendorfer H."/>
            <person name="Michalopoulos I."/>
            <person name="Morton D.B."/>
            <person name="Muthukrishnan S."/>
            <person name="Oakeshott J.G."/>
            <person name="Palmer W."/>
            <person name="Park Y."/>
            <person name="Passarelli A.L."/>
            <person name="Rozas J."/>
            <person name="Schwartz L.M."/>
            <person name="Smith W."/>
            <person name="Southgate A."/>
            <person name="Vilcinskas A."/>
            <person name="Vogt R."/>
            <person name="Wang P."/>
            <person name="Werren J."/>
            <person name="Yu X.Q."/>
            <person name="Zhou J.J."/>
            <person name="Brown S.J."/>
            <person name="Scherer S.E."/>
            <person name="Richards S."/>
            <person name="Blissard G.W."/>
        </authorList>
    </citation>
    <scope>NUCLEOTIDE SEQUENCE</scope>
</reference>
<keyword evidence="3" id="KW-0800">Toxin</keyword>
<evidence type="ECO:0000256" key="5">
    <source>
        <dbReference type="ARBA" id="ARBA00022900"/>
    </source>
</evidence>
<evidence type="ECO:0000256" key="3">
    <source>
        <dbReference type="ARBA" id="ARBA00022656"/>
    </source>
</evidence>
<keyword evidence="6" id="KW-1015">Disulfide bond</keyword>
<comment type="subcellular location">
    <subcellularLocation>
        <location evidence="1">Secreted</location>
    </subcellularLocation>
</comment>
<gene>
    <name evidence="8" type="ORF">O3G_MSEX004491</name>
</gene>
<evidence type="ECO:0000259" key="7">
    <source>
        <dbReference type="PROSITE" id="PS50279"/>
    </source>
</evidence>
<name>A0A921YV60_MANSE</name>
<dbReference type="GO" id="GO:0004867">
    <property type="term" value="F:serine-type endopeptidase inhibitor activity"/>
    <property type="evidence" value="ECO:0007669"/>
    <property type="project" value="UniProtKB-KW"/>
</dbReference>